<dbReference type="InterPro" id="IPR009057">
    <property type="entry name" value="Homeodomain-like_sf"/>
</dbReference>
<evidence type="ECO:0000256" key="2">
    <source>
        <dbReference type="ARBA" id="ARBA00023125"/>
    </source>
</evidence>
<reference evidence="5 6" key="1">
    <citation type="submission" date="2021-01" db="EMBL/GenBank/DDBJ databases">
        <title>Streptomyces acididurans sp. nov., isolated from a peat swamp forest soil.</title>
        <authorList>
            <person name="Chantavorakit T."/>
            <person name="Duangmal K."/>
        </authorList>
    </citation>
    <scope>NUCLEOTIDE SEQUENCE [LARGE SCALE GENOMIC DNA]</scope>
    <source>
        <strain evidence="5 6">KK5PA1</strain>
    </source>
</reference>
<name>A0ABS2TVP0_9ACTN</name>
<feature type="domain" description="HTH araC/xylS-type" evidence="4">
    <location>
        <begin position="238"/>
        <end position="339"/>
    </location>
</feature>
<dbReference type="PROSITE" id="PS00041">
    <property type="entry name" value="HTH_ARAC_FAMILY_1"/>
    <property type="match status" value="1"/>
</dbReference>
<comment type="caution">
    <text evidence="5">The sequence shown here is derived from an EMBL/GenBank/DDBJ whole genome shotgun (WGS) entry which is preliminary data.</text>
</comment>
<dbReference type="InterPro" id="IPR020449">
    <property type="entry name" value="Tscrpt_reg_AraC-type_HTH"/>
</dbReference>
<keyword evidence="6" id="KW-1185">Reference proteome</keyword>
<dbReference type="PRINTS" id="PR00032">
    <property type="entry name" value="HTHARAC"/>
</dbReference>
<dbReference type="SMART" id="SM00342">
    <property type="entry name" value="HTH_ARAC"/>
    <property type="match status" value="1"/>
</dbReference>
<proteinExistence type="predicted"/>
<dbReference type="Pfam" id="PF14525">
    <property type="entry name" value="AraC_binding_2"/>
    <property type="match status" value="1"/>
</dbReference>
<dbReference type="Gene3D" id="1.10.10.60">
    <property type="entry name" value="Homeodomain-like"/>
    <property type="match status" value="1"/>
</dbReference>
<keyword evidence="3" id="KW-0804">Transcription</keyword>
<protein>
    <submittedName>
        <fullName evidence="5">Helix-turn-helix domain-containing protein</fullName>
    </submittedName>
</protein>
<dbReference type="InterPro" id="IPR018062">
    <property type="entry name" value="HTH_AraC-typ_CS"/>
</dbReference>
<keyword evidence="1" id="KW-0805">Transcription regulation</keyword>
<evidence type="ECO:0000259" key="4">
    <source>
        <dbReference type="PROSITE" id="PS01124"/>
    </source>
</evidence>
<evidence type="ECO:0000256" key="3">
    <source>
        <dbReference type="ARBA" id="ARBA00023163"/>
    </source>
</evidence>
<dbReference type="PROSITE" id="PS01124">
    <property type="entry name" value="HTH_ARAC_FAMILY_2"/>
    <property type="match status" value="1"/>
</dbReference>
<dbReference type="PANTHER" id="PTHR46796">
    <property type="entry name" value="HTH-TYPE TRANSCRIPTIONAL ACTIVATOR RHAS-RELATED"/>
    <property type="match status" value="1"/>
</dbReference>
<sequence>MTAGPRWVGVGHGGWGRTVFQKVFRSADLPAGERLAAAHELFGHSVLPMRLVNQADSPFEAMVRHVDLAPLRVMELAATPASVLRTERLIRRGDPEMLSVILPVNGGLAVSQSGRETVVGRDQLALYDSSRPFEIRVAAAGGMTTVVSAHAPRALLELPQARFGRLLARPLPAGRGSGFGGLLTQLLTDVTGDADTFAPTDLARLGGITHDLLTALVAHHLDAEAAVPDPAHQHTLLLRIDSFVQQHLHDAALSPAAIAAAHHISVSHLHRLFAPRGTTVAASIRRQRLERARRDLADPALLDMPVHRIATRWGFTGHSTFTRAFRAAYGAPPRDYRHQTAAAPRAA</sequence>
<dbReference type="Proteomes" id="UP000749040">
    <property type="component" value="Unassembled WGS sequence"/>
</dbReference>
<dbReference type="Pfam" id="PF12833">
    <property type="entry name" value="HTH_18"/>
    <property type="match status" value="1"/>
</dbReference>
<dbReference type="InterPro" id="IPR018060">
    <property type="entry name" value="HTH_AraC"/>
</dbReference>
<dbReference type="PANTHER" id="PTHR46796:SF6">
    <property type="entry name" value="ARAC SUBFAMILY"/>
    <property type="match status" value="1"/>
</dbReference>
<dbReference type="InterPro" id="IPR050204">
    <property type="entry name" value="AraC_XylS_family_regulators"/>
</dbReference>
<accession>A0ABS2TVP0</accession>
<organism evidence="5 6">
    <name type="scientific">Actinacidiphila acididurans</name>
    <dbReference type="NCBI Taxonomy" id="2784346"/>
    <lineage>
        <taxon>Bacteria</taxon>
        <taxon>Bacillati</taxon>
        <taxon>Actinomycetota</taxon>
        <taxon>Actinomycetes</taxon>
        <taxon>Kitasatosporales</taxon>
        <taxon>Streptomycetaceae</taxon>
        <taxon>Actinacidiphila</taxon>
    </lineage>
</organism>
<evidence type="ECO:0000313" key="5">
    <source>
        <dbReference type="EMBL" id="MBM9506576.1"/>
    </source>
</evidence>
<keyword evidence="2" id="KW-0238">DNA-binding</keyword>
<gene>
    <name evidence="5" type="ORF">ITX44_18845</name>
</gene>
<dbReference type="InterPro" id="IPR035418">
    <property type="entry name" value="AraC-bd_2"/>
</dbReference>
<dbReference type="SUPFAM" id="SSF46689">
    <property type="entry name" value="Homeodomain-like"/>
    <property type="match status" value="1"/>
</dbReference>
<dbReference type="EMBL" id="JADKYB010000009">
    <property type="protein sequence ID" value="MBM9506576.1"/>
    <property type="molecule type" value="Genomic_DNA"/>
</dbReference>
<evidence type="ECO:0000313" key="6">
    <source>
        <dbReference type="Proteomes" id="UP000749040"/>
    </source>
</evidence>
<evidence type="ECO:0000256" key="1">
    <source>
        <dbReference type="ARBA" id="ARBA00023015"/>
    </source>
</evidence>